<sequence length="131" mass="14905">MLFPSHPDGHECYFRHMHTYSGGVPMYLVHILRELVDLQETSKDRDLFENDIEALIDSILMDASVLIIPGHMSPETMNVVCSMLLVAVLELRIKQYSFVTIKNRGLFLLHVANALGFTAKLCRRRKSSLSS</sequence>
<reference evidence="1 2" key="1">
    <citation type="submission" date="2022-07" db="EMBL/GenBank/DDBJ databases">
        <title>Genome-wide signatures of adaptation to extreme environments.</title>
        <authorList>
            <person name="Cho C.H."/>
            <person name="Yoon H.S."/>
        </authorList>
    </citation>
    <scope>NUCLEOTIDE SEQUENCE [LARGE SCALE GENOMIC DNA]</scope>
    <source>
        <strain evidence="1 2">108.79 E11</strain>
    </source>
</reference>
<comment type="caution">
    <text evidence="1">The sequence shown here is derived from an EMBL/GenBank/DDBJ whole genome shotgun (WGS) entry which is preliminary data.</text>
</comment>
<proteinExistence type="predicted"/>
<name>A0AAV9IIU4_9RHOD</name>
<protein>
    <submittedName>
        <fullName evidence="1">Uncharacterized protein</fullName>
    </submittedName>
</protein>
<evidence type="ECO:0000313" key="1">
    <source>
        <dbReference type="EMBL" id="KAK4527198.1"/>
    </source>
</evidence>
<evidence type="ECO:0000313" key="2">
    <source>
        <dbReference type="Proteomes" id="UP001300502"/>
    </source>
</evidence>
<dbReference type="EMBL" id="JANCYU010000049">
    <property type="protein sequence ID" value="KAK4527198.1"/>
    <property type="molecule type" value="Genomic_DNA"/>
</dbReference>
<gene>
    <name evidence="1" type="ORF">GAYE_SCF37G5120</name>
</gene>
<accession>A0AAV9IIU4</accession>
<dbReference type="Proteomes" id="UP001300502">
    <property type="component" value="Unassembled WGS sequence"/>
</dbReference>
<dbReference type="AlphaFoldDB" id="A0AAV9IIU4"/>
<keyword evidence="2" id="KW-1185">Reference proteome</keyword>
<organism evidence="1 2">
    <name type="scientific">Galdieria yellowstonensis</name>
    <dbReference type="NCBI Taxonomy" id="3028027"/>
    <lineage>
        <taxon>Eukaryota</taxon>
        <taxon>Rhodophyta</taxon>
        <taxon>Bangiophyceae</taxon>
        <taxon>Galdieriales</taxon>
        <taxon>Galdieriaceae</taxon>
        <taxon>Galdieria</taxon>
    </lineage>
</organism>